<dbReference type="EMBL" id="LCAH01000004">
    <property type="protein sequence ID" value="KKR87246.1"/>
    <property type="molecule type" value="Genomic_DNA"/>
</dbReference>
<dbReference type="GO" id="GO:0140662">
    <property type="term" value="F:ATP-dependent protein folding chaperone"/>
    <property type="evidence" value="ECO:0007669"/>
    <property type="project" value="InterPro"/>
</dbReference>
<proteinExistence type="inferred from homology"/>
<feature type="binding site" evidence="6">
    <location>
        <position position="50"/>
    </location>
    <ligand>
        <name>ATP</name>
        <dbReference type="ChEBI" id="CHEBI:30616"/>
    </ligand>
</feature>
<dbReference type="GO" id="GO:0042026">
    <property type="term" value="P:protein refolding"/>
    <property type="evidence" value="ECO:0007669"/>
    <property type="project" value="UniProtKB-UniRule"/>
</dbReference>
<dbReference type="PRINTS" id="PR00298">
    <property type="entry name" value="CHAPERONIN60"/>
</dbReference>
<keyword evidence="3 6" id="KW-0067">ATP-binding</keyword>
<evidence type="ECO:0000313" key="10">
    <source>
        <dbReference type="EMBL" id="KKR87246.1"/>
    </source>
</evidence>
<evidence type="ECO:0000256" key="6">
    <source>
        <dbReference type="HAMAP-Rule" id="MF_00600"/>
    </source>
</evidence>
<comment type="subunit">
    <text evidence="6 8">Forms a cylinder of 14 subunits composed of two heptameric rings stacked back-to-back. Interacts with the co-chaperonin GroES.</text>
</comment>
<dbReference type="InterPro" id="IPR001844">
    <property type="entry name" value="Cpn60/GroEL"/>
</dbReference>
<evidence type="ECO:0000256" key="5">
    <source>
        <dbReference type="ARBA" id="ARBA00023235"/>
    </source>
</evidence>
<dbReference type="GO" id="GO:0051082">
    <property type="term" value="F:unfolded protein binding"/>
    <property type="evidence" value="ECO:0007669"/>
    <property type="project" value="UniProtKB-UniRule"/>
</dbReference>
<organism evidence="10 11">
    <name type="scientific">Candidatus Uhrbacteria bacterium GW2011_GWC2_41_11</name>
    <dbReference type="NCBI Taxonomy" id="1618985"/>
    <lineage>
        <taxon>Bacteria</taxon>
        <taxon>Candidatus Uhriibacteriota</taxon>
    </lineage>
</organism>
<gene>
    <name evidence="6" type="primary">groEL</name>
    <name evidence="6" type="synonym">groL</name>
    <name evidence="10" type="ORF">UU35_C0004G0019</name>
</gene>
<feature type="binding site" evidence="6">
    <location>
        <begin position="29"/>
        <end position="32"/>
    </location>
    <ligand>
        <name>ATP</name>
        <dbReference type="ChEBI" id="CHEBI:30616"/>
    </ligand>
</feature>
<dbReference type="AlphaFoldDB" id="A0A0G0UIC9"/>
<dbReference type="GO" id="GO:0005524">
    <property type="term" value="F:ATP binding"/>
    <property type="evidence" value="ECO:0007669"/>
    <property type="project" value="UniProtKB-UniRule"/>
</dbReference>
<dbReference type="SUPFAM" id="SSF48592">
    <property type="entry name" value="GroEL equatorial domain-like"/>
    <property type="match status" value="1"/>
</dbReference>
<dbReference type="HAMAP" id="MF_00600">
    <property type="entry name" value="CH60"/>
    <property type="match status" value="1"/>
</dbReference>
<dbReference type="InterPro" id="IPR027413">
    <property type="entry name" value="GROEL-like_equatorial_sf"/>
</dbReference>
<name>A0A0G0UIC9_9BACT</name>
<evidence type="ECO:0000313" key="11">
    <source>
        <dbReference type="Proteomes" id="UP000034616"/>
    </source>
</evidence>
<dbReference type="SUPFAM" id="SSF54849">
    <property type="entry name" value="GroEL-intermediate domain like"/>
    <property type="match status" value="1"/>
</dbReference>
<dbReference type="NCBIfam" id="NF009488">
    <property type="entry name" value="PRK12850.1"/>
    <property type="match status" value="1"/>
</dbReference>
<dbReference type="InterPro" id="IPR002423">
    <property type="entry name" value="Cpn60/GroEL/TCP-1"/>
</dbReference>
<protein>
    <recommendedName>
        <fullName evidence="6">Chaperonin GroEL</fullName>
        <ecNumber evidence="6">5.6.1.7</ecNumber>
    </recommendedName>
    <alternativeName>
        <fullName evidence="6">60 kDa chaperonin</fullName>
    </alternativeName>
    <alternativeName>
        <fullName evidence="6">Chaperonin-60</fullName>
        <shortName evidence="6">Cpn60</shortName>
    </alternativeName>
</protein>
<dbReference type="EC" id="5.6.1.7" evidence="6"/>
<dbReference type="NCBIfam" id="TIGR02348">
    <property type="entry name" value="GroEL"/>
    <property type="match status" value="1"/>
</dbReference>
<evidence type="ECO:0000256" key="8">
    <source>
        <dbReference type="RuleBase" id="RU000419"/>
    </source>
</evidence>
<keyword evidence="9" id="KW-0175">Coiled coil</keyword>
<dbReference type="NCBIfam" id="NF009489">
    <property type="entry name" value="PRK12851.1"/>
    <property type="match status" value="1"/>
</dbReference>
<reference evidence="10 11" key="1">
    <citation type="journal article" date="2015" name="Nature">
        <title>rRNA introns, odd ribosomes, and small enigmatic genomes across a large radiation of phyla.</title>
        <authorList>
            <person name="Brown C.T."/>
            <person name="Hug L.A."/>
            <person name="Thomas B.C."/>
            <person name="Sharon I."/>
            <person name="Castelle C.J."/>
            <person name="Singh A."/>
            <person name="Wilkins M.J."/>
            <person name="Williams K.H."/>
            <person name="Banfield J.F."/>
        </authorList>
    </citation>
    <scope>NUCLEOTIDE SEQUENCE [LARGE SCALE GENOMIC DNA]</scope>
</reference>
<comment type="function">
    <text evidence="6 8">Together with its co-chaperonin GroES, plays an essential role in assisting protein folding. The GroEL-GroES system forms a nano-cage that allows encapsulation of the non-native substrate proteins and provides a physical environment optimized to promote and accelerate protein folding.</text>
</comment>
<dbReference type="NCBIfam" id="NF009487">
    <property type="entry name" value="PRK12849.1"/>
    <property type="match status" value="1"/>
</dbReference>
<dbReference type="CDD" id="cd03344">
    <property type="entry name" value="GroEL"/>
    <property type="match status" value="1"/>
</dbReference>
<dbReference type="PROSITE" id="PS00296">
    <property type="entry name" value="CHAPERONINS_CPN60"/>
    <property type="match status" value="1"/>
</dbReference>
<dbReference type="GO" id="GO:0016853">
    <property type="term" value="F:isomerase activity"/>
    <property type="evidence" value="ECO:0007669"/>
    <property type="project" value="UniProtKB-KW"/>
</dbReference>
<dbReference type="PATRIC" id="fig|1618985.3.peg.381"/>
<accession>A0A0G0UIC9</accession>
<comment type="caution">
    <text evidence="6">Lacks conserved residue(s) required for the propagation of feature annotation.</text>
</comment>
<dbReference type="Proteomes" id="UP000034616">
    <property type="component" value="Unassembled WGS sequence"/>
</dbReference>
<dbReference type="SUPFAM" id="SSF52029">
    <property type="entry name" value="GroEL apical domain-like"/>
    <property type="match status" value="1"/>
</dbReference>
<dbReference type="FunFam" id="3.50.7.10:FF:000001">
    <property type="entry name" value="60 kDa chaperonin"/>
    <property type="match status" value="1"/>
</dbReference>
<dbReference type="Gene3D" id="1.10.560.10">
    <property type="entry name" value="GroEL-like equatorial domain"/>
    <property type="match status" value="1"/>
</dbReference>
<dbReference type="InterPro" id="IPR027410">
    <property type="entry name" value="TCP-1-like_intermed_sf"/>
</dbReference>
<dbReference type="InterPro" id="IPR027409">
    <property type="entry name" value="GroEL-like_apical_dom_sf"/>
</dbReference>
<feature type="binding site" evidence="6">
    <location>
        <position position="414"/>
    </location>
    <ligand>
        <name>ATP</name>
        <dbReference type="ChEBI" id="CHEBI:30616"/>
    </ligand>
</feature>
<evidence type="ECO:0000256" key="3">
    <source>
        <dbReference type="ARBA" id="ARBA00022840"/>
    </source>
</evidence>
<keyword evidence="2 6" id="KW-0547">Nucleotide-binding</keyword>
<dbReference type="Gene3D" id="3.50.7.10">
    <property type="entry name" value="GroEL"/>
    <property type="match status" value="1"/>
</dbReference>
<dbReference type="NCBIfam" id="NF000592">
    <property type="entry name" value="PRK00013.1"/>
    <property type="match status" value="1"/>
</dbReference>
<dbReference type="GO" id="GO:0005737">
    <property type="term" value="C:cytoplasm"/>
    <property type="evidence" value="ECO:0007669"/>
    <property type="project" value="UniProtKB-SubCell"/>
</dbReference>
<evidence type="ECO:0000256" key="9">
    <source>
        <dbReference type="SAM" id="Coils"/>
    </source>
</evidence>
<feature type="binding site" evidence="6">
    <location>
        <position position="493"/>
    </location>
    <ligand>
        <name>ATP</name>
        <dbReference type="ChEBI" id="CHEBI:30616"/>
    </ligand>
</feature>
<dbReference type="Pfam" id="PF00118">
    <property type="entry name" value="Cpn60_TCP1"/>
    <property type="match status" value="1"/>
</dbReference>
<keyword evidence="6" id="KW-0963">Cytoplasm</keyword>
<dbReference type="Gene3D" id="3.30.260.10">
    <property type="entry name" value="TCP-1-like chaperonin intermediate domain"/>
    <property type="match status" value="1"/>
</dbReference>
<evidence type="ECO:0000256" key="2">
    <source>
        <dbReference type="ARBA" id="ARBA00022741"/>
    </source>
</evidence>
<comment type="subcellular location">
    <subcellularLocation>
        <location evidence="6">Cytoplasm</location>
    </subcellularLocation>
</comment>
<evidence type="ECO:0000256" key="7">
    <source>
        <dbReference type="RuleBase" id="RU000418"/>
    </source>
</evidence>
<comment type="caution">
    <text evidence="10">The sequence shown here is derived from an EMBL/GenBank/DDBJ whole genome shotgun (WGS) entry which is preliminary data.</text>
</comment>
<dbReference type="InterPro" id="IPR018370">
    <property type="entry name" value="Chaperonin_Cpn60_CS"/>
</dbReference>
<evidence type="ECO:0000256" key="1">
    <source>
        <dbReference type="ARBA" id="ARBA00006607"/>
    </source>
</evidence>
<dbReference type="PANTHER" id="PTHR45633">
    <property type="entry name" value="60 KDA HEAT SHOCK PROTEIN, MITOCHONDRIAL"/>
    <property type="match status" value="1"/>
</dbReference>
<evidence type="ECO:0000256" key="4">
    <source>
        <dbReference type="ARBA" id="ARBA00023186"/>
    </source>
</evidence>
<sequence length="539" mass="57954">MAKQIYFNEDARQALKRGVDKLANAVKVTLGPRGCNVILDRGFGSPTVTKDGVTVAKEIELEDKFENLGAELVKEVASKTNDVAGDGTTTATVLAQAFINEGLRNVTAGTNPQIIRRGMEKGIEALVQEIKTKIAKPIQGADIEQVASISANDKEIGRKIAEAMTRVGENGVITVEESQSFGVEVEVVEGMQFEKGYCSPYMITNAERMEAEYHDVPILITDKKISSVQDLLPLLEKVAQTGPKELVVIAEDVDGEALATLVVNKLRGTFHTLAIKAPAFGDRRKAMLEDIAVLTGGRVITEDIGLKLENVELSDLGRARKVVSDKEHTTIVEGHGSKQTIADRVSALKKQLEQTESDFEKEKIQERIAKLSGGVAVIKVGAATETEMKERKHRIEDAVAATKAAVEEGIVPGGGVAFLRALPALGSVSVEGDERMGLNILRRGLEEPLRQIAMNAGKDGSVVVERVKNEQGSFGYNAETDTYEDLAKAGIVDPAKVTRTALQNAASIAIMILTTEAAVTELPKKEEPAAGHGHAPEMY</sequence>
<keyword evidence="5 6" id="KW-0413">Isomerase</keyword>
<comment type="similarity">
    <text evidence="1 6 7">Belongs to the chaperonin (HSP60) family.</text>
</comment>
<feature type="coiled-coil region" evidence="9">
    <location>
        <begin position="338"/>
        <end position="365"/>
    </location>
</feature>
<feature type="binding site" evidence="6">
    <location>
        <begin position="86"/>
        <end position="90"/>
    </location>
    <ligand>
        <name>ATP</name>
        <dbReference type="ChEBI" id="CHEBI:30616"/>
    </ligand>
</feature>
<keyword evidence="4 6" id="KW-0143">Chaperone</keyword>